<sequence>MRPFCLSPLGIKKSFPVAKGAGFVCRRTPKRSIPGTPFRVGSFRFF</sequence>
<evidence type="ECO:0000313" key="2">
    <source>
        <dbReference type="Proteomes" id="UP000004956"/>
    </source>
</evidence>
<gene>
    <name evidence="1" type="ORF">HMPREF9440_00653</name>
</gene>
<organism evidence="1 2">
    <name type="scientific">Sutterella parvirubra YIT 11816</name>
    <dbReference type="NCBI Taxonomy" id="762967"/>
    <lineage>
        <taxon>Bacteria</taxon>
        <taxon>Pseudomonadati</taxon>
        <taxon>Pseudomonadota</taxon>
        <taxon>Betaproteobacteria</taxon>
        <taxon>Burkholderiales</taxon>
        <taxon>Sutterellaceae</taxon>
        <taxon>Sutterella</taxon>
    </lineage>
</organism>
<dbReference type="AlphaFoldDB" id="H3KD47"/>
<accession>H3KD47</accession>
<dbReference type="Proteomes" id="UP000004956">
    <property type="component" value="Unassembled WGS sequence"/>
</dbReference>
<comment type="caution">
    <text evidence="1">The sequence shown here is derived from an EMBL/GenBank/DDBJ whole genome shotgun (WGS) entry which is preliminary data.</text>
</comment>
<reference evidence="1 2" key="1">
    <citation type="submission" date="2011-11" db="EMBL/GenBank/DDBJ databases">
        <authorList>
            <person name="Weinstock G."/>
            <person name="Sodergren E."/>
            <person name="Clifton S."/>
            <person name="Fulton L."/>
            <person name="Fulton B."/>
            <person name="Courtney L."/>
            <person name="Fronick C."/>
            <person name="Harrison M."/>
            <person name="Strong C."/>
            <person name="Farmer C."/>
            <person name="Delahaunty K."/>
            <person name="Markovic C."/>
            <person name="Hall O."/>
            <person name="Minx P."/>
            <person name="Tomlinson C."/>
            <person name="Mitreva M."/>
            <person name="Hou S."/>
            <person name="Chen J."/>
            <person name="Wollam A."/>
            <person name="Pepin K.H."/>
            <person name="Johnson M."/>
            <person name="Bhonagiri V."/>
            <person name="Zhang X."/>
            <person name="Suruliraj S."/>
            <person name="Warren W."/>
            <person name="Chinwalla A."/>
            <person name="Mardis E.R."/>
            <person name="Wilson R.K."/>
        </authorList>
    </citation>
    <scope>NUCLEOTIDE SEQUENCE [LARGE SCALE GENOMIC DNA]</scope>
    <source>
        <strain evidence="1 2">YIT 11816</strain>
    </source>
</reference>
<evidence type="ECO:0000313" key="1">
    <source>
        <dbReference type="EMBL" id="EHY31964.1"/>
    </source>
</evidence>
<keyword evidence="2" id="KW-1185">Reference proteome</keyword>
<name>H3KD47_9BURK</name>
<protein>
    <submittedName>
        <fullName evidence="1">Uncharacterized protein</fullName>
    </submittedName>
</protein>
<dbReference type="HOGENOM" id="CLU_3189883_0_0_4"/>
<proteinExistence type="predicted"/>
<dbReference type="EMBL" id="AFBQ01000082">
    <property type="protein sequence ID" value="EHY31964.1"/>
    <property type="molecule type" value="Genomic_DNA"/>
</dbReference>
<dbReference type="STRING" id="762967.HMPREF9440_00653"/>